<accession>A0ABQ9GE96</accession>
<protein>
    <submittedName>
        <fullName evidence="2">Uncharacterized protein</fullName>
    </submittedName>
</protein>
<dbReference type="Proteomes" id="UP001159363">
    <property type="component" value="Chromosome 12"/>
</dbReference>
<reference evidence="2 3" key="1">
    <citation type="submission" date="2023-02" db="EMBL/GenBank/DDBJ databases">
        <title>LHISI_Scaffold_Assembly.</title>
        <authorList>
            <person name="Stuart O.P."/>
            <person name="Cleave R."/>
            <person name="Magrath M.J.L."/>
            <person name="Mikheyev A.S."/>
        </authorList>
    </citation>
    <scope>NUCLEOTIDE SEQUENCE [LARGE SCALE GENOMIC DNA]</scope>
    <source>
        <strain evidence="2">Daus_M_001</strain>
        <tissue evidence="2">Leg muscle</tissue>
    </source>
</reference>
<name>A0ABQ9GE96_9NEOP</name>
<keyword evidence="3" id="KW-1185">Reference proteome</keyword>
<organism evidence="2 3">
    <name type="scientific">Dryococelus australis</name>
    <dbReference type="NCBI Taxonomy" id="614101"/>
    <lineage>
        <taxon>Eukaryota</taxon>
        <taxon>Metazoa</taxon>
        <taxon>Ecdysozoa</taxon>
        <taxon>Arthropoda</taxon>
        <taxon>Hexapoda</taxon>
        <taxon>Insecta</taxon>
        <taxon>Pterygota</taxon>
        <taxon>Neoptera</taxon>
        <taxon>Polyneoptera</taxon>
        <taxon>Phasmatodea</taxon>
        <taxon>Verophasmatodea</taxon>
        <taxon>Anareolatae</taxon>
        <taxon>Phasmatidae</taxon>
        <taxon>Eurycanthinae</taxon>
        <taxon>Dryococelus</taxon>
    </lineage>
</organism>
<evidence type="ECO:0000256" key="1">
    <source>
        <dbReference type="SAM" id="MobiDB-lite"/>
    </source>
</evidence>
<evidence type="ECO:0000313" key="3">
    <source>
        <dbReference type="Proteomes" id="UP001159363"/>
    </source>
</evidence>
<dbReference type="EMBL" id="JARBHB010000013">
    <property type="protein sequence ID" value="KAJ8870618.1"/>
    <property type="molecule type" value="Genomic_DNA"/>
</dbReference>
<gene>
    <name evidence="2" type="ORF">PR048_029641</name>
</gene>
<proteinExistence type="predicted"/>
<evidence type="ECO:0000313" key="2">
    <source>
        <dbReference type="EMBL" id="KAJ8870618.1"/>
    </source>
</evidence>
<sequence>MKGRGETGDPLVNPPTSGIIRYDSQVRESGSDSSLFALVGGELKTRRMSADGTPPSLDVLLVQCHDDKDLVRCVSSRNIWHARPAWRRIGKIREFNYLQAILHSNVYIRASDVCSLAAAPESSQCYFPPDSMALATCFLASLLLAFPPFGTIPGLSSPPSRPVQALEAQSSGPIRGPAVPSWWPPGKKPARPLVTREGRVLENQSSHEATRCQLASFCPSRSADCREVTFNTREIKGTGERRNSHCGRTGRKLGGGGTGEMRGGGRVYVRTGCFDMAGIPHAPPSLPHSTFQGRSSWSEGVGRCSPVLGDSRAGETACLWRQKHKQVAARKMRVHRGLSLRLRNAGGTTPSYVTGSAPPPSTFTPQTGPNLHLFNNLEVDRSRWLRTTNLVYARYQGVSRRIFAPDCIRDVNPCSPRLKRDFFVTRRESKGKAGSMTLLLLPDKGPRWCSGQTTRLSLRRNLFDSRRTRAPIFARGNHAGRCHWSAGLLGDFLFPTLLHIHLVSPSSALKTLMLRTAQPTESLQLHSPLTPTKPSEFLIPLCQCLACTALACSGGLGPLGPGNVVTTATPTPHPNHTRKICVRLPAASPGSPHACLWRPAGCDSLDLRSTSLPADVRDAVCPAE</sequence>
<comment type="caution">
    <text evidence="2">The sequence shown here is derived from an EMBL/GenBank/DDBJ whole genome shotgun (WGS) entry which is preliminary data.</text>
</comment>
<feature type="region of interest" description="Disordered" evidence="1">
    <location>
        <begin position="239"/>
        <end position="259"/>
    </location>
</feature>
<feature type="region of interest" description="Disordered" evidence="1">
    <location>
        <begin position="345"/>
        <end position="368"/>
    </location>
</feature>